<comment type="similarity">
    <text evidence="1">Belongs to the DNA polymerase type-Y family.</text>
</comment>
<dbReference type="Pfam" id="PF11799">
    <property type="entry name" value="IMS_C"/>
    <property type="match status" value="1"/>
</dbReference>
<evidence type="ECO:0000259" key="6">
    <source>
        <dbReference type="PROSITE" id="PS50173"/>
    </source>
</evidence>
<dbReference type="SUPFAM" id="SSF56672">
    <property type="entry name" value="DNA/RNA polymerases"/>
    <property type="match status" value="1"/>
</dbReference>
<feature type="domain" description="UmuC" evidence="6">
    <location>
        <begin position="2"/>
        <end position="187"/>
    </location>
</feature>
<dbReference type="GO" id="GO:0003887">
    <property type="term" value="F:DNA-directed DNA polymerase activity"/>
    <property type="evidence" value="ECO:0007669"/>
    <property type="project" value="TreeGrafter"/>
</dbReference>
<name>A0A9X1QIK5_9BACT</name>
<evidence type="ECO:0000256" key="3">
    <source>
        <dbReference type="ARBA" id="ARBA00023199"/>
    </source>
</evidence>
<evidence type="ECO:0000313" key="8">
    <source>
        <dbReference type="Proteomes" id="UP001139411"/>
    </source>
</evidence>
<dbReference type="GO" id="GO:0006281">
    <property type="term" value="P:DNA repair"/>
    <property type="evidence" value="ECO:0007669"/>
    <property type="project" value="UniProtKB-KW"/>
</dbReference>
<dbReference type="Pfam" id="PF13438">
    <property type="entry name" value="DUF4113"/>
    <property type="match status" value="1"/>
</dbReference>
<organism evidence="7 8">
    <name type="scientific">Dyadobacter chenhuakuii</name>
    <dbReference type="NCBI Taxonomy" id="2909339"/>
    <lineage>
        <taxon>Bacteria</taxon>
        <taxon>Pseudomonadati</taxon>
        <taxon>Bacteroidota</taxon>
        <taxon>Cytophagia</taxon>
        <taxon>Cytophagales</taxon>
        <taxon>Spirosomataceae</taxon>
        <taxon>Dyadobacter</taxon>
    </lineage>
</organism>
<keyword evidence="5" id="KW-0742">SOS response</keyword>
<dbReference type="CDD" id="cd01700">
    <property type="entry name" value="PolY_Pol_V_umuC"/>
    <property type="match status" value="1"/>
</dbReference>
<dbReference type="PANTHER" id="PTHR11076:SF34">
    <property type="entry name" value="PROTEIN UMUC"/>
    <property type="match status" value="1"/>
</dbReference>
<dbReference type="GO" id="GO:0003684">
    <property type="term" value="F:damaged DNA binding"/>
    <property type="evidence" value="ECO:0007669"/>
    <property type="project" value="InterPro"/>
</dbReference>
<dbReference type="GO" id="GO:0009432">
    <property type="term" value="P:SOS response"/>
    <property type="evidence" value="ECO:0007669"/>
    <property type="project" value="UniProtKB-KW"/>
</dbReference>
<keyword evidence="2" id="KW-0227">DNA damage</keyword>
<dbReference type="Gene3D" id="3.40.1170.60">
    <property type="match status" value="1"/>
</dbReference>
<evidence type="ECO:0000256" key="4">
    <source>
        <dbReference type="ARBA" id="ARBA00023204"/>
    </source>
</evidence>
<dbReference type="InterPro" id="IPR001126">
    <property type="entry name" value="UmuC"/>
</dbReference>
<dbReference type="Pfam" id="PF00817">
    <property type="entry name" value="IMS"/>
    <property type="match status" value="1"/>
</dbReference>
<dbReference type="AlphaFoldDB" id="A0A9X1QIK5"/>
<accession>A0A9X1QIK5</accession>
<dbReference type="InterPro" id="IPR017961">
    <property type="entry name" value="DNA_pol_Y-fam_little_finger"/>
</dbReference>
<protein>
    <submittedName>
        <fullName evidence="7">Y-family DNA polymerase</fullName>
    </submittedName>
</protein>
<dbReference type="Gene3D" id="1.10.150.20">
    <property type="entry name" value="5' to 3' exonuclease, C-terminal subdomain"/>
    <property type="match status" value="1"/>
</dbReference>
<dbReference type="RefSeq" id="WP_235179780.1">
    <property type="nucleotide sequence ID" value="NZ_JAKFFV010000026.1"/>
</dbReference>
<comment type="caution">
    <text evidence="7">The sequence shown here is derived from an EMBL/GenBank/DDBJ whole genome shotgun (WGS) entry which is preliminary data.</text>
</comment>
<dbReference type="PANTHER" id="PTHR11076">
    <property type="entry name" value="DNA REPAIR POLYMERASE UMUC / TRANSFERASE FAMILY MEMBER"/>
    <property type="match status" value="1"/>
</dbReference>
<dbReference type="GO" id="GO:0005829">
    <property type="term" value="C:cytosol"/>
    <property type="evidence" value="ECO:0007669"/>
    <property type="project" value="TreeGrafter"/>
</dbReference>
<proteinExistence type="inferred from homology"/>
<dbReference type="EMBL" id="JAKFFV010000026">
    <property type="protein sequence ID" value="MCF2501681.1"/>
    <property type="molecule type" value="Genomic_DNA"/>
</dbReference>
<evidence type="ECO:0000313" key="7">
    <source>
        <dbReference type="EMBL" id="MCF2501681.1"/>
    </source>
</evidence>
<dbReference type="InterPro" id="IPR025188">
    <property type="entry name" value="DUF4113"/>
</dbReference>
<gene>
    <name evidence="7" type="ORF">L0661_25410</name>
</gene>
<reference evidence="7" key="1">
    <citation type="submission" date="2022-01" db="EMBL/GenBank/DDBJ databases">
        <title>Novel species in genus Dyadobacter.</title>
        <authorList>
            <person name="Ma C."/>
        </authorList>
    </citation>
    <scope>NUCLEOTIDE SEQUENCE</scope>
    <source>
        <strain evidence="7">CY357</strain>
    </source>
</reference>
<sequence>MFALVDCNNFYASCERLFRPDLNGKPVVVLSNNDGCVIARSQEAKKLGIEMGAPAFLFTKQFKHHDIHVFSSNYALYGDMSSRVMALLERYTPELEVYSIDEAFLKFEGNANLDLKKTAIEMKSLVTKGTGIPISIGIAPTKALAKMANKMAKKFQKATGGVYVIDNQDTLINVLAFFKIGDVWGIGRAHEKRLRAMGVETVLDFTLIPEDWIKKNMSIVGLRLQKELAGMQTLDLEDTKAKKNIAVTRSFNENYIEFDKVKERVITFATICAERLRKQNSCCNVIQVFVHTNNFRPEQPQYNKAITVDLPYPTNSSIEMAHFAVEALKRIYKEGFAYKKAGVIAMDFTPEAFKQQMIFENSDPRHAHLMAIMDKMNKALGQQKVKLASQDLDRVWKMKREKLSPRYTTRLDEIITVNCEEDVKKNENC</sequence>
<dbReference type="InterPro" id="IPR043502">
    <property type="entry name" value="DNA/RNA_pol_sf"/>
</dbReference>
<keyword evidence="4" id="KW-0234">DNA repair</keyword>
<dbReference type="GO" id="GO:0042276">
    <property type="term" value="P:error-prone translesion synthesis"/>
    <property type="evidence" value="ECO:0007669"/>
    <property type="project" value="TreeGrafter"/>
</dbReference>
<dbReference type="PROSITE" id="PS50173">
    <property type="entry name" value="UMUC"/>
    <property type="match status" value="1"/>
</dbReference>
<dbReference type="InterPro" id="IPR050116">
    <property type="entry name" value="DNA_polymerase-Y"/>
</dbReference>
<dbReference type="Gene3D" id="3.30.70.270">
    <property type="match status" value="1"/>
</dbReference>
<keyword evidence="3" id="KW-0741">SOS mutagenesis</keyword>
<dbReference type="InterPro" id="IPR036775">
    <property type="entry name" value="DNA_pol_Y-fam_lit_finger_sf"/>
</dbReference>
<dbReference type="InterPro" id="IPR043128">
    <property type="entry name" value="Rev_trsase/Diguanyl_cyclase"/>
</dbReference>
<evidence type="ECO:0000256" key="2">
    <source>
        <dbReference type="ARBA" id="ARBA00022763"/>
    </source>
</evidence>
<dbReference type="SUPFAM" id="SSF100879">
    <property type="entry name" value="Lesion bypass DNA polymerase (Y-family), little finger domain"/>
    <property type="match status" value="1"/>
</dbReference>
<evidence type="ECO:0000256" key="5">
    <source>
        <dbReference type="ARBA" id="ARBA00023236"/>
    </source>
</evidence>
<evidence type="ECO:0000256" key="1">
    <source>
        <dbReference type="ARBA" id="ARBA00010945"/>
    </source>
</evidence>
<dbReference type="Proteomes" id="UP001139411">
    <property type="component" value="Unassembled WGS sequence"/>
</dbReference>